<evidence type="ECO:0000256" key="1">
    <source>
        <dbReference type="SAM" id="MobiDB-lite"/>
    </source>
</evidence>
<keyword evidence="3" id="KW-1185">Reference proteome</keyword>
<evidence type="ECO:0000313" key="2">
    <source>
        <dbReference type="EMBL" id="KAK1117087.1"/>
    </source>
</evidence>
<sequence>MTGHGGVATEETTRELNAAARPFITGEGSSYTLPPATTYTHTLLHTLYRFNPIAEEAKQSPDSSVTSASNSLKHQSRRDDVNEQIADNFPRQERNLGRHLARLVEFVEGRLG</sequence>
<comment type="caution">
    <text evidence="2">The sequence shown here is derived from an EMBL/GenBank/DDBJ whole genome shotgun (WGS) entry which is preliminary data.</text>
</comment>
<dbReference type="AlphaFoldDB" id="A0AA40FDQ3"/>
<reference evidence="2" key="1">
    <citation type="submission" date="2021-10" db="EMBL/GenBank/DDBJ databases">
        <title>Melipona bicolor Genome sequencing and assembly.</title>
        <authorList>
            <person name="Araujo N.S."/>
            <person name="Arias M.C."/>
        </authorList>
    </citation>
    <scope>NUCLEOTIDE SEQUENCE</scope>
    <source>
        <strain evidence="2">USP_2M_L1-L4_2017</strain>
        <tissue evidence="2">Whole body</tissue>
    </source>
</reference>
<evidence type="ECO:0000313" key="3">
    <source>
        <dbReference type="Proteomes" id="UP001177670"/>
    </source>
</evidence>
<accession>A0AA40FDQ3</accession>
<dbReference type="EMBL" id="JAHYIQ010000056">
    <property type="protein sequence ID" value="KAK1117087.1"/>
    <property type="molecule type" value="Genomic_DNA"/>
</dbReference>
<feature type="region of interest" description="Disordered" evidence="1">
    <location>
        <begin position="55"/>
        <end position="94"/>
    </location>
</feature>
<organism evidence="2 3">
    <name type="scientific">Melipona bicolor</name>
    <dbReference type="NCBI Taxonomy" id="60889"/>
    <lineage>
        <taxon>Eukaryota</taxon>
        <taxon>Metazoa</taxon>
        <taxon>Ecdysozoa</taxon>
        <taxon>Arthropoda</taxon>
        <taxon>Hexapoda</taxon>
        <taxon>Insecta</taxon>
        <taxon>Pterygota</taxon>
        <taxon>Neoptera</taxon>
        <taxon>Endopterygota</taxon>
        <taxon>Hymenoptera</taxon>
        <taxon>Apocrita</taxon>
        <taxon>Aculeata</taxon>
        <taxon>Apoidea</taxon>
        <taxon>Anthophila</taxon>
        <taxon>Apidae</taxon>
        <taxon>Melipona</taxon>
    </lineage>
</organism>
<name>A0AA40FDQ3_9HYME</name>
<proteinExistence type="predicted"/>
<protein>
    <submittedName>
        <fullName evidence="2">Uncharacterized protein</fullName>
    </submittedName>
</protein>
<gene>
    <name evidence="2" type="ORF">K0M31_017010</name>
</gene>
<dbReference type="Proteomes" id="UP001177670">
    <property type="component" value="Unassembled WGS sequence"/>
</dbReference>
<feature type="compositionally biased region" description="Polar residues" evidence="1">
    <location>
        <begin position="60"/>
        <end position="73"/>
    </location>
</feature>